<dbReference type="PANTHER" id="PTHR30231:SF42">
    <property type="entry name" value="EXONUCLEASE"/>
    <property type="match status" value="1"/>
</dbReference>
<gene>
    <name evidence="3" type="ORF">SAMN05660710_01608</name>
</gene>
<feature type="region of interest" description="Disordered" evidence="1">
    <location>
        <begin position="1"/>
        <end position="39"/>
    </location>
</feature>
<dbReference type="CDD" id="cd17748">
    <property type="entry name" value="BRCT_DNA_ligase_like"/>
    <property type="match status" value="1"/>
</dbReference>
<dbReference type="GO" id="GO:0008408">
    <property type="term" value="F:3'-5' exonuclease activity"/>
    <property type="evidence" value="ECO:0007669"/>
    <property type="project" value="TreeGrafter"/>
</dbReference>
<dbReference type="PANTHER" id="PTHR30231">
    <property type="entry name" value="DNA POLYMERASE III SUBUNIT EPSILON"/>
    <property type="match status" value="1"/>
</dbReference>
<dbReference type="Gene3D" id="3.40.50.10190">
    <property type="entry name" value="BRCT domain"/>
    <property type="match status" value="1"/>
</dbReference>
<name>A0A1G5G5P4_9RHOB</name>
<evidence type="ECO:0000259" key="2">
    <source>
        <dbReference type="SMART" id="SM00479"/>
    </source>
</evidence>
<dbReference type="InterPro" id="IPR036397">
    <property type="entry name" value="RNaseH_sf"/>
</dbReference>
<dbReference type="InterPro" id="IPR001357">
    <property type="entry name" value="BRCT_dom"/>
</dbReference>
<feature type="domain" description="Exonuclease" evidence="2">
    <location>
        <begin position="50"/>
        <end position="215"/>
    </location>
</feature>
<dbReference type="GO" id="GO:0003676">
    <property type="term" value="F:nucleic acid binding"/>
    <property type="evidence" value="ECO:0007669"/>
    <property type="project" value="InterPro"/>
</dbReference>
<dbReference type="GO" id="GO:0006259">
    <property type="term" value="P:DNA metabolic process"/>
    <property type="evidence" value="ECO:0007669"/>
    <property type="project" value="UniProtKB-ARBA"/>
</dbReference>
<dbReference type="Pfam" id="PF00929">
    <property type="entry name" value="RNase_T"/>
    <property type="match status" value="1"/>
</dbReference>
<evidence type="ECO:0000313" key="4">
    <source>
        <dbReference type="Proteomes" id="UP000199502"/>
    </source>
</evidence>
<dbReference type="CDD" id="cd06130">
    <property type="entry name" value="DNA_pol_III_epsilon_like"/>
    <property type="match status" value="1"/>
</dbReference>
<organism evidence="3 4">
    <name type="scientific">Paracoccus tibetensis</name>
    <dbReference type="NCBI Taxonomy" id="336292"/>
    <lineage>
        <taxon>Bacteria</taxon>
        <taxon>Pseudomonadati</taxon>
        <taxon>Pseudomonadota</taxon>
        <taxon>Alphaproteobacteria</taxon>
        <taxon>Rhodobacterales</taxon>
        <taxon>Paracoccaceae</taxon>
        <taxon>Paracoccus</taxon>
    </lineage>
</organism>
<dbReference type="GO" id="GO:0005829">
    <property type="term" value="C:cytosol"/>
    <property type="evidence" value="ECO:0007669"/>
    <property type="project" value="TreeGrafter"/>
</dbReference>
<dbReference type="Gene3D" id="3.30.420.10">
    <property type="entry name" value="Ribonuclease H-like superfamily/Ribonuclease H"/>
    <property type="match status" value="1"/>
</dbReference>
<dbReference type="Proteomes" id="UP000199502">
    <property type="component" value="Unassembled WGS sequence"/>
</dbReference>
<evidence type="ECO:0000313" key="3">
    <source>
        <dbReference type="EMBL" id="SCY46609.1"/>
    </source>
</evidence>
<dbReference type="EMBL" id="FMVT01000005">
    <property type="protein sequence ID" value="SCY46609.1"/>
    <property type="molecule type" value="Genomic_DNA"/>
</dbReference>
<dbReference type="SUPFAM" id="SSF53098">
    <property type="entry name" value="Ribonuclease H-like"/>
    <property type="match status" value="1"/>
</dbReference>
<dbReference type="SUPFAM" id="SSF52113">
    <property type="entry name" value="BRCT domain"/>
    <property type="match status" value="1"/>
</dbReference>
<reference evidence="3 4" key="1">
    <citation type="submission" date="2016-10" db="EMBL/GenBank/DDBJ databases">
        <authorList>
            <person name="de Groot N.N."/>
        </authorList>
    </citation>
    <scope>NUCLEOTIDE SEQUENCE [LARGE SCALE GENOMIC DNA]</scope>
    <source>
        <strain evidence="3 4">CGMCC 1.8925</strain>
    </source>
</reference>
<protein>
    <submittedName>
        <fullName evidence="3">DNA polymerase-3 subunit epsilon</fullName>
    </submittedName>
</protein>
<dbReference type="STRING" id="336292.SAMN05660710_01608"/>
<dbReference type="SMART" id="SM00479">
    <property type="entry name" value="EXOIII"/>
    <property type="match status" value="1"/>
</dbReference>
<dbReference type="AlphaFoldDB" id="A0A1G5G5P4"/>
<accession>A0A1G5G5P4</accession>
<keyword evidence="4" id="KW-1185">Reference proteome</keyword>
<sequence>MSMFSWLFDRPSPKQTNPRPDASRLAPIPGPALDRPRFDHADRIPTGRFRFIAIDVETACSDAASICQIGIACVDPGDRIETFSMLVNPRMRFDPFNIRLHGIGPDHVEDAPCFTDAIEMLMPLLDPHHLVQHSNFDKQAVTAACHSCGREVPDWRWADSVTIARRAWPELKGNGGHGLANLKKRLKLDFHHHDAGEDARAAAMVVLHAERQLGLPFEDLLKPQPRKTFAAKVILEGDPAGALAGSVMVFTGALQMSRTEAATRAAQAGMCVRAGVTKQTTHLVVGDQDLTLLAGHDKSSKHRKAEEMQASGHSIRIIGESAFRELVADACPDDGKR</sequence>
<evidence type="ECO:0000256" key="1">
    <source>
        <dbReference type="SAM" id="MobiDB-lite"/>
    </source>
</evidence>
<dbReference type="InterPro" id="IPR036420">
    <property type="entry name" value="BRCT_dom_sf"/>
</dbReference>
<dbReference type="Pfam" id="PF00533">
    <property type="entry name" value="BRCT"/>
    <property type="match status" value="1"/>
</dbReference>
<dbReference type="InterPro" id="IPR013520">
    <property type="entry name" value="Ribonucl_H"/>
</dbReference>
<dbReference type="InterPro" id="IPR012337">
    <property type="entry name" value="RNaseH-like_sf"/>
</dbReference>
<proteinExistence type="predicted"/>